<dbReference type="AlphaFoldDB" id="A0A367Q662"/>
<evidence type="ECO:0000313" key="3">
    <source>
        <dbReference type="Proteomes" id="UP000252107"/>
    </source>
</evidence>
<accession>A0A367Q662</accession>
<proteinExistence type="predicted"/>
<dbReference type="InterPro" id="IPR025669">
    <property type="entry name" value="AAA_dom"/>
</dbReference>
<name>A0A367Q662_9NOSO</name>
<reference evidence="2" key="1">
    <citation type="submission" date="2016-04" db="EMBL/GenBank/DDBJ databases">
        <authorList>
            <person name="Tabuchi Yagui T.R."/>
        </authorList>
    </citation>
    <scope>NUCLEOTIDE SEQUENCE [LARGE SCALE GENOMIC DNA]</scope>
    <source>
        <strain evidence="2">NIES-26</strain>
    </source>
</reference>
<dbReference type="EMBL" id="LXQD01000339">
    <property type="protein sequence ID" value="RCJ19648.1"/>
    <property type="molecule type" value="Genomic_DNA"/>
</dbReference>
<comment type="caution">
    <text evidence="2">The sequence shown here is derived from an EMBL/GenBank/DDBJ whole genome shotgun (WGS) entry which is preliminary data.</text>
</comment>
<dbReference type="PANTHER" id="PTHR13696:SF99">
    <property type="entry name" value="COBYRINIC ACID AC-DIAMIDE SYNTHASE"/>
    <property type="match status" value="1"/>
</dbReference>
<dbReference type="Proteomes" id="UP000252107">
    <property type="component" value="Unassembled WGS sequence"/>
</dbReference>
<dbReference type="Gene3D" id="3.40.50.300">
    <property type="entry name" value="P-loop containing nucleotide triphosphate hydrolases"/>
    <property type="match status" value="1"/>
</dbReference>
<dbReference type="SUPFAM" id="SSF52540">
    <property type="entry name" value="P-loop containing nucleoside triphosphate hydrolases"/>
    <property type="match status" value="1"/>
</dbReference>
<feature type="domain" description="AAA" evidence="1">
    <location>
        <begin position="2"/>
        <end position="170"/>
    </location>
</feature>
<sequence>MSKIISVHSFRGGTGKSNITANLAATIARYGHRVGIVDTDIQSPGIHVVFGFDEEMMDLCLNDYLWGRCDIEETAYDVSSVLKDVAHKDSAIYLIPSSLNLGEITKVIRDGYDVGLLHDGFQELIDKLNLDYLFIDTHPGLNEETLLSITISDTLIIILRPDRQDFQGTAVTVDIARQLEVPEMLLVVNKALSNLDFTALQEQMESSYNALVAGILPLCEEVAQLASSDIFCLRYPKHPLSQIVEAIAKQILT</sequence>
<dbReference type="InterPro" id="IPR050678">
    <property type="entry name" value="DNA_Partitioning_ATPase"/>
</dbReference>
<dbReference type="InterPro" id="IPR027417">
    <property type="entry name" value="P-loop_NTPase"/>
</dbReference>
<protein>
    <submittedName>
        <fullName evidence="2">CDP-3, 6-dideoxy-D-glycero-L-glycero-4-hexulose-4-reductase</fullName>
    </submittedName>
</protein>
<dbReference type="Pfam" id="PF13614">
    <property type="entry name" value="AAA_31"/>
    <property type="match status" value="1"/>
</dbReference>
<organism evidence="2 3">
    <name type="scientific">Nostoc minutum NIES-26</name>
    <dbReference type="NCBI Taxonomy" id="1844469"/>
    <lineage>
        <taxon>Bacteria</taxon>
        <taxon>Bacillati</taxon>
        <taxon>Cyanobacteriota</taxon>
        <taxon>Cyanophyceae</taxon>
        <taxon>Nostocales</taxon>
        <taxon>Nostocaceae</taxon>
        <taxon>Nostoc</taxon>
    </lineage>
</organism>
<gene>
    <name evidence="2" type="ORF">A6770_05765</name>
</gene>
<keyword evidence="3" id="KW-1185">Reference proteome</keyword>
<dbReference type="PANTHER" id="PTHR13696">
    <property type="entry name" value="P-LOOP CONTAINING NUCLEOSIDE TRIPHOSPHATE HYDROLASE"/>
    <property type="match status" value="1"/>
</dbReference>
<evidence type="ECO:0000259" key="1">
    <source>
        <dbReference type="Pfam" id="PF13614"/>
    </source>
</evidence>
<evidence type="ECO:0000313" key="2">
    <source>
        <dbReference type="EMBL" id="RCJ19648.1"/>
    </source>
</evidence>